<evidence type="ECO:0000256" key="7">
    <source>
        <dbReference type="RuleBase" id="RU361199"/>
    </source>
</evidence>
<dbReference type="InterPro" id="IPR028995">
    <property type="entry name" value="Glyco_hydro_57/38_cen_sf"/>
</dbReference>
<dbReference type="Pfam" id="PF07748">
    <property type="entry name" value="Glyco_hydro_38C"/>
    <property type="match status" value="1"/>
</dbReference>
<dbReference type="InterPro" id="IPR011682">
    <property type="entry name" value="Glyco_hydro_38_C"/>
</dbReference>
<sequence>MEMMWKGSPKNLGSKADLFSGVLFNGYSPPPGFCFDINCNDDPIMDDDRLHDYNVQQKITQFIRYAQLQASHYATNNIIMTMGSDFNYQNAHTWFKNMDKLIKYANQRQVNGSKVNVFYSTPSCYLQSLNNASKTWTTKQDDFFPYAHRPHSFWTGYFTSRPTLKCYVRQTNNFLQVCKQLDGLAELKDTDNSTFHLNILREALGVAQHHDAVSGTEKQAVAYDYAERLANGVMECQKVVNDALKKLYKKGSTPVPNQLFCNLLNISVCHVTENSKQTACCWNKLYHTRTKGENLLSQIIQVSADTKRIPERKGSLAKNELVFRADLPPLGFNTYFISMTGFKERHSTKSFKMKSNSDLVMKNEHVSLTFDGPTGALKQITNLDSRVTVQVKQELMYYIGVSGSSKSSALNAQPSGAYIFRPNETVPLSFHADLKKTTVIKEGALVQEVYQKFSPWATQVIRLYDGAQHAEFEWTVGPIPVSDMNGKEVISRFSTDLATKGVVYTDANGREILQRKRNHRDTWNFTSKEPVSGNYYPVNSRIYLRDETKKVQFTVLTDRSQGGGSITDGNLELMVHRRLLWDDYLGVGEPLNETGMDGKGLIARGKHFIYVDKIDNSAKFHRDMALKLYMAPSLSFTTSTMKQSDWSKVYHTSWSGLKAALPDNVHMLTFVQWAGPSFTPRTSQPYLVRFEHIYEKDEDAELSKPIKIVLQNLFVPFDVQSVEELTLGANLQLSQLHRLQWKTNQHFLLEQSLHFLLAVSVKLSLFPVCYLLLKTTECIHFMLFSSTEDFGEKLCSQGWEEYKEHCYRFNTKLIKWHEAEIECRKQEGYLLKIEDANEFQWIVARAKAHSVHDIWIGLRKKITSGNGLLTSKQPAFRNGIQTNLMVMVLVFTCGLTSSITGMMCTAAGSAPSYVNKDEETGFPIESFKRNKKKKIYQPLTSK</sequence>
<gene>
    <name evidence="9" type="ORF">MEDL_35784</name>
</gene>
<dbReference type="CDD" id="cd00037">
    <property type="entry name" value="CLECT"/>
    <property type="match status" value="1"/>
</dbReference>
<feature type="domain" description="C-type lectin" evidence="8">
    <location>
        <begin position="802"/>
        <end position="866"/>
    </location>
</feature>
<evidence type="ECO:0000313" key="10">
    <source>
        <dbReference type="Proteomes" id="UP000683360"/>
    </source>
</evidence>
<proteinExistence type="inferred from homology"/>
<dbReference type="Gene3D" id="3.20.110.10">
    <property type="entry name" value="Glycoside hydrolase 38, N terminal domain"/>
    <property type="match status" value="1"/>
</dbReference>
<dbReference type="AlphaFoldDB" id="A0A8S3SUM0"/>
<keyword evidence="3 7" id="KW-0378">Hydrolase</keyword>
<dbReference type="Pfam" id="PF00059">
    <property type="entry name" value="Lectin_C"/>
    <property type="match status" value="1"/>
</dbReference>
<dbReference type="PANTHER" id="PTHR11607">
    <property type="entry name" value="ALPHA-MANNOSIDASE"/>
    <property type="match status" value="1"/>
</dbReference>
<evidence type="ECO:0000313" key="9">
    <source>
        <dbReference type="EMBL" id="CAG2222502.1"/>
    </source>
</evidence>
<dbReference type="InterPro" id="IPR011330">
    <property type="entry name" value="Glyco_hydro/deAcase_b/a-brl"/>
</dbReference>
<dbReference type="InterPro" id="IPR048534">
    <property type="entry name" value="Man2a1-like_dom"/>
</dbReference>
<evidence type="ECO:0000259" key="8">
    <source>
        <dbReference type="PROSITE" id="PS50041"/>
    </source>
</evidence>
<evidence type="ECO:0000256" key="3">
    <source>
        <dbReference type="ARBA" id="ARBA00022801"/>
    </source>
</evidence>
<dbReference type="InterPro" id="IPR013780">
    <property type="entry name" value="Glyco_hydro_b"/>
</dbReference>
<dbReference type="FunFam" id="1.20.1270.50:FF:000003">
    <property type="entry name" value="Alpha-mannosidase"/>
    <property type="match status" value="1"/>
</dbReference>
<evidence type="ECO:0000256" key="4">
    <source>
        <dbReference type="ARBA" id="ARBA00022833"/>
    </source>
</evidence>
<dbReference type="FunFam" id="1.20.1270.50:FF:000002">
    <property type="entry name" value="Alpha-mannosidase"/>
    <property type="match status" value="1"/>
</dbReference>
<evidence type="ECO:0000256" key="6">
    <source>
        <dbReference type="ARBA" id="ARBA00023295"/>
    </source>
</evidence>
<dbReference type="SUPFAM" id="SSF74650">
    <property type="entry name" value="Galactose mutarotase-like"/>
    <property type="match status" value="1"/>
</dbReference>
<dbReference type="FunFam" id="2.70.98.30:FF:000003">
    <property type="entry name" value="Alpha-mannosidase"/>
    <property type="match status" value="1"/>
</dbReference>
<dbReference type="InterPro" id="IPR027291">
    <property type="entry name" value="Glyco_hydro_38_N_sf"/>
</dbReference>
<keyword evidence="6 7" id="KW-0326">Glycosidase</keyword>
<dbReference type="SMART" id="SM00872">
    <property type="entry name" value="Alpha-mann_mid"/>
    <property type="match status" value="1"/>
</dbReference>
<dbReference type="InterPro" id="IPR000602">
    <property type="entry name" value="Glyco_hydro_38_N"/>
</dbReference>
<dbReference type="InterPro" id="IPR037094">
    <property type="entry name" value="Glyco_hydro_38_cen_sf"/>
</dbReference>
<dbReference type="PANTHER" id="PTHR11607:SF3">
    <property type="entry name" value="LYSOSOMAL ALPHA-MANNOSIDASE"/>
    <property type="match status" value="1"/>
</dbReference>
<reference evidence="9" key="1">
    <citation type="submission" date="2021-03" db="EMBL/GenBank/DDBJ databases">
        <authorList>
            <person name="Bekaert M."/>
        </authorList>
    </citation>
    <scope>NUCLEOTIDE SEQUENCE</scope>
</reference>
<dbReference type="Gene3D" id="2.60.40.1360">
    <property type="match status" value="1"/>
</dbReference>
<dbReference type="SMART" id="SM00034">
    <property type="entry name" value="CLECT"/>
    <property type="match status" value="1"/>
</dbReference>
<dbReference type="InterPro" id="IPR050843">
    <property type="entry name" value="Glycosyl_Hydrlase_38"/>
</dbReference>
<dbReference type="GO" id="GO:0006013">
    <property type="term" value="P:mannose metabolic process"/>
    <property type="evidence" value="ECO:0007669"/>
    <property type="project" value="InterPro"/>
</dbReference>
<evidence type="ECO:0000256" key="2">
    <source>
        <dbReference type="ARBA" id="ARBA00022723"/>
    </source>
</evidence>
<dbReference type="EMBL" id="CAJPWZ010001753">
    <property type="protein sequence ID" value="CAG2222502.1"/>
    <property type="molecule type" value="Genomic_DNA"/>
</dbReference>
<accession>A0A8S3SUM0</accession>
<protein>
    <recommendedName>
        <fullName evidence="7">Alpha-mannosidase</fullName>
        <ecNumber evidence="7">3.2.1.-</ecNumber>
    </recommendedName>
</protein>
<dbReference type="Gene3D" id="1.20.1270.50">
    <property type="entry name" value="Glycoside hydrolase family 38, central domain"/>
    <property type="match status" value="2"/>
</dbReference>
<dbReference type="InterPro" id="IPR016186">
    <property type="entry name" value="C-type_lectin-like/link_sf"/>
</dbReference>
<dbReference type="EC" id="3.2.1.-" evidence="7"/>
<name>A0A8S3SUM0_MYTED</name>
<dbReference type="Pfam" id="PF21260">
    <property type="entry name" value="Laman-like_dom"/>
    <property type="match status" value="1"/>
</dbReference>
<dbReference type="GO" id="GO:0030246">
    <property type="term" value="F:carbohydrate binding"/>
    <property type="evidence" value="ECO:0007669"/>
    <property type="project" value="InterPro"/>
</dbReference>
<dbReference type="GO" id="GO:0005764">
    <property type="term" value="C:lysosome"/>
    <property type="evidence" value="ECO:0007669"/>
    <property type="project" value="TreeGrafter"/>
</dbReference>
<comment type="similarity">
    <text evidence="1 7">Belongs to the glycosyl hydrolase 38 family.</text>
</comment>
<comment type="cofactor">
    <cofactor evidence="7">
        <name>Zn(2+)</name>
        <dbReference type="ChEBI" id="CHEBI:29105"/>
    </cofactor>
    <text evidence="7">Binds 1 zinc ion per subunit.</text>
</comment>
<keyword evidence="5" id="KW-1015">Disulfide bond</keyword>
<keyword evidence="2 7" id="KW-0479">Metal-binding</keyword>
<evidence type="ECO:0000256" key="5">
    <source>
        <dbReference type="ARBA" id="ARBA00023157"/>
    </source>
</evidence>
<dbReference type="Gene3D" id="2.70.98.30">
    <property type="entry name" value="Golgi alpha-mannosidase II, domain 4"/>
    <property type="match status" value="1"/>
</dbReference>
<dbReference type="InterPro" id="IPR011013">
    <property type="entry name" value="Gal_mutarotase_sf_dom"/>
</dbReference>
<keyword evidence="10" id="KW-1185">Reference proteome</keyword>
<dbReference type="Pfam" id="PF01074">
    <property type="entry name" value="Glyco_hydro_38N"/>
    <property type="match status" value="1"/>
</dbReference>
<dbReference type="GO" id="GO:0046872">
    <property type="term" value="F:metal ion binding"/>
    <property type="evidence" value="ECO:0007669"/>
    <property type="project" value="UniProtKB-KW"/>
</dbReference>
<dbReference type="InterPro" id="IPR015341">
    <property type="entry name" value="Glyco_hydro_38_cen"/>
</dbReference>
<dbReference type="InterPro" id="IPR001304">
    <property type="entry name" value="C-type_lectin-like"/>
</dbReference>
<organism evidence="9 10">
    <name type="scientific">Mytilus edulis</name>
    <name type="common">Blue mussel</name>
    <dbReference type="NCBI Taxonomy" id="6550"/>
    <lineage>
        <taxon>Eukaryota</taxon>
        <taxon>Metazoa</taxon>
        <taxon>Spiralia</taxon>
        <taxon>Lophotrochozoa</taxon>
        <taxon>Mollusca</taxon>
        <taxon>Bivalvia</taxon>
        <taxon>Autobranchia</taxon>
        <taxon>Pteriomorphia</taxon>
        <taxon>Mytilida</taxon>
        <taxon>Mytiloidea</taxon>
        <taxon>Mytilidae</taxon>
        <taxon>Mytilinae</taxon>
        <taxon>Mytilus</taxon>
    </lineage>
</organism>
<dbReference type="Gene3D" id="2.60.40.1180">
    <property type="entry name" value="Golgi alpha-mannosidase II"/>
    <property type="match status" value="1"/>
</dbReference>
<dbReference type="InterPro" id="IPR016187">
    <property type="entry name" value="CTDL_fold"/>
</dbReference>
<dbReference type="SUPFAM" id="SSF56436">
    <property type="entry name" value="C-type lectin-like"/>
    <property type="match status" value="1"/>
</dbReference>
<dbReference type="Gene3D" id="3.10.100.10">
    <property type="entry name" value="Mannose-Binding Protein A, subunit A"/>
    <property type="match status" value="1"/>
</dbReference>
<evidence type="ECO:0000256" key="1">
    <source>
        <dbReference type="ARBA" id="ARBA00009792"/>
    </source>
</evidence>
<dbReference type="SUPFAM" id="SSF88688">
    <property type="entry name" value="Families 57/38 glycoside transferase middle domain"/>
    <property type="match status" value="1"/>
</dbReference>
<dbReference type="Proteomes" id="UP000683360">
    <property type="component" value="Unassembled WGS sequence"/>
</dbReference>
<comment type="caution">
    <text evidence="9">The sequence shown here is derived from an EMBL/GenBank/DDBJ whole genome shotgun (WGS) entry which is preliminary data.</text>
</comment>
<dbReference type="OrthoDB" id="2016903at2759"/>
<keyword evidence="4 7" id="KW-0862">Zinc</keyword>
<dbReference type="PROSITE" id="PS50041">
    <property type="entry name" value="C_TYPE_LECTIN_2"/>
    <property type="match status" value="1"/>
</dbReference>
<dbReference type="Pfam" id="PF09261">
    <property type="entry name" value="Alpha-mann_mid"/>
    <property type="match status" value="1"/>
</dbReference>
<dbReference type="GO" id="GO:0004559">
    <property type="term" value="F:alpha-mannosidase activity"/>
    <property type="evidence" value="ECO:0007669"/>
    <property type="project" value="InterPro"/>
</dbReference>
<dbReference type="SUPFAM" id="SSF88713">
    <property type="entry name" value="Glycoside hydrolase/deacetylase"/>
    <property type="match status" value="1"/>
</dbReference>